<keyword evidence="7" id="KW-1185">Reference proteome</keyword>
<feature type="domain" description="HTH tetR-type" evidence="5">
    <location>
        <begin position="9"/>
        <end position="69"/>
    </location>
</feature>
<dbReference type="Pfam" id="PF00440">
    <property type="entry name" value="TetR_N"/>
    <property type="match status" value="1"/>
</dbReference>
<protein>
    <submittedName>
        <fullName evidence="6">TetR/AcrR family transcriptional regulator</fullName>
    </submittedName>
</protein>
<sequence length="194" mass="20831">MVDGSGTRSPAGERVWRAACELFSREGIRSVGVAEIAATSGVGKPSLYRNFGSKDDLAVAYLRAQAVAGLASFEAAERACPDDDLAQLRHVIARVAREMGTPGYRGCVVANAAIEFPDRGHPVRQAVDELKAEYLHRLTALVARLPVDDPDGLAYTLQTLMEGASATAQFHSVERSRATLIEAADRVIASHLRE</sequence>
<name>A0A7H8NHT6_9ACTN</name>
<evidence type="ECO:0000256" key="3">
    <source>
        <dbReference type="ARBA" id="ARBA00023163"/>
    </source>
</evidence>
<dbReference type="InterPro" id="IPR036271">
    <property type="entry name" value="Tet_transcr_reg_TetR-rel_C_sf"/>
</dbReference>
<evidence type="ECO:0000256" key="1">
    <source>
        <dbReference type="ARBA" id="ARBA00023015"/>
    </source>
</evidence>
<dbReference type="RefSeq" id="WP_176164788.1">
    <property type="nucleotide sequence ID" value="NZ_CP054929.1"/>
</dbReference>
<organism evidence="6 7">
    <name type="scientific">Streptomyces buecherae</name>
    <dbReference type="NCBI Taxonomy" id="2763006"/>
    <lineage>
        <taxon>Bacteria</taxon>
        <taxon>Bacillati</taxon>
        <taxon>Actinomycetota</taxon>
        <taxon>Actinomycetes</taxon>
        <taxon>Kitasatosporales</taxon>
        <taxon>Streptomycetaceae</taxon>
        <taxon>Streptomyces</taxon>
    </lineage>
</organism>
<dbReference type="PRINTS" id="PR00455">
    <property type="entry name" value="HTHTETR"/>
</dbReference>
<dbReference type="SUPFAM" id="SSF48498">
    <property type="entry name" value="Tetracyclin repressor-like, C-terminal domain"/>
    <property type="match status" value="1"/>
</dbReference>
<dbReference type="Pfam" id="PF16925">
    <property type="entry name" value="TetR_C_13"/>
    <property type="match status" value="1"/>
</dbReference>
<keyword evidence="1" id="KW-0805">Transcription regulation</keyword>
<accession>A0A7H8NHT6</accession>
<dbReference type="AlphaFoldDB" id="A0A7H8NHT6"/>
<dbReference type="PROSITE" id="PS50977">
    <property type="entry name" value="HTH_TETR_2"/>
    <property type="match status" value="1"/>
</dbReference>
<proteinExistence type="predicted"/>
<evidence type="ECO:0000313" key="6">
    <source>
        <dbReference type="EMBL" id="QKW53078.1"/>
    </source>
</evidence>
<reference evidence="6 7" key="1">
    <citation type="submission" date="2020-06" db="EMBL/GenBank/DDBJ databases">
        <title>Genome mining for natural products.</title>
        <authorList>
            <person name="Zhang B."/>
            <person name="Shi J."/>
            <person name="Ge H."/>
        </authorList>
    </citation>
    <scope>NUCLEOTIDE SEQUENCE [LARGE SCALE GENOMIC DNA]</scope>
    <source>
        <strain evidence="6 7">NA00687</strain>
    </source>
</reference>
<dbReference type="InterPro" id="IPR009057">
    <property type="entry name" value="Homeodomain-like_sf"/>
</dbReference>
<evidence type="ECO:0000259" key="5">
    <source>
        <dbReference type="PROSITE" id="PS50977"/>
    </source>
</evidence>
<keyword evidence="2 4" id="KW-0238">DNA-binding</keyword>
<dbReference type="PANTHER" id="PTHR47506:SF1">
    <property type="entry name" value="HTH-TYPE TRANSCRIPTIONAL REGULATOR YJDC"/>
    <property type="match status" value="1"/>
</dbReference>
<dbReference type="PANTHER" id="PTHR47506">
    <property type="entry name" value="TRANSCRIPTIONAL REGULATORY PROTEIN"/>
    <property type="match status" value="1"/>
</dbReference>
<dbReference type="EMBL" id="CP054929">
    <property type="protein sequence ID" value="QKW53078.1"/>
    <property type="molecule type" value="Genomic_DNA"/>
</dbReference>
<dbReference type="InterPro" id="IPR001647">
    <property type="entry name" value="HTH_TetR"/>
</dbReference>
<dbReference type="SUPFAM" id="SSF46689">
    <property type="entry name" value="Homeodomain-like"/>
    <property type="match status" value="1"/>
</dbReference>
<dbReference type="Proteomes" id="UP000509303">
    <property type="component" value="Chromosome"/>
</dbReference>
<dbReference type="InterPro" id="IPR011075">
    <property type="entry name" value="TetR_C"/>
</dbReference>
<dbReference type="GO" id="GO:0003677">
    <property type="term" value="F:DNA binding"/>
    <property type="evidence" value="ECO:0007669"/>
    <property type="project" value="UniProtKB-UniRule"/>
</dbReference>
<evidence type="ECO:0000256" key="4">
    <source>
        <dbReference type="PROSITE-ProRule" id="PRU00335"/>
    </source>
</evidence>
<keyword evidence="3" id="KW-0804">Transcription</keyword>
<gene>
    <name evidence="6" type="ORF">HUT08_30020</name>
</gene>
<evidence type="ECO:0000256" key="2">
    <source>
        <dbReference type="ARBA" id="ARBA00023125"/>
    </source>
</evidence>
<evidence type="ECO:0000313" key="7">
    <source>
        <dbReference type="Proteomes" id="UP000509303"/>
    </source>
</evidence>
<feature type="DNA-binding region" description="H-T-H motif" evidence="4">
    <location>
        <begin position="32"/>
        <end position="51"/>
    </location>
</feature>
<dbReference type="Gene3D" id="1.10.357.10">
    <property type="entry name" value="Tetracycline Repressor, domain 2"/>
    <property type="match status" value="1"/>
</dbReference>